<feature type="transmembrane region" description="Helical" evidence="1">
    <location>
        <begin position="177"/>
        <end position="198"/>
    </location>
</feature>
<dbReference type="InterPro" id="IPR009339">
    <property type="entry name" value="DUF998"/>
</dbReference>
<dbReference type="Proteomes" id="UP001596137">
    <property type="component" value="Unassembled WGS sequence"/>
</dbReference>
<feature type="transmembrane region" description="Helical" evidence="1">
    <location>
        <begin position="71"/>
        <end position="90"/>
    </location>
</feature>
<feature type="transmembrane region" description="Helical" evidence="1">
    <location>
        <begin position="7"/>
        <end position="26"/>
    </location>
</feature>
<keyword evidence="1" id="KW-0472">Membrane</keyword>
<reference evidence="3" key="1">
    <citation type="journal article" date="2019" name="Int. J. Syst. Evol. Microbiol.">
        <title>The Global Catalogue of Microorganisms (GCM) 10K type strain sequencing project: providing services to taxonomists for standard genome sequencing and annotation.</title>
        <authorList>
            <consortium name="The Broad Institute Genomics Platform"/>
            <consortium name="The Broad Institute Genome Sequencing Center for Infectious Disease"/>
            <person name="Wu L."/>
            <person name="Ma J."/>
        </authorList>
    </citation>
    <scope>NUCLEOTIDE SEQUENCE [LARGE SCALE GENOMIC DNA]</scope>
    <source>
        <strain evidence="3">JCM 30346</strain>
    </source>
</reference>
<organism evidence="2 3">
    <name type="scientific">Sphaerisporangium aureirubrum</name>
    <dbReference type="NCBI Taxonomy" id="1544736"/>
    <lineage>
        <taxon>Bacteria</taxon>
        <taxon>Bacillati</taxon>
        <taxon>Actinomycetota</taxon>
        <taxon>Actinomycetes</taxon>
        <taxon>Streptosporangiales</taxon>
        <taxon>Streptosporangiaceae</taxon>
        <taxon>Sphaerisporangium</taxon>
    </lineage>
</organism>
<feature type="non-terminal residue" evidence="2">
    <location>
        <position position="1"/>
    </location>
</feature>
<keyword evidence="1" id="KW-0812">Transmembrane</keyword>
<evidence type="ECO:0000313" key="2">
    <source>
        <dbReference type="EMBL" id="MFC6083913.1"/>
    </source>
</evidence>
<sequence length="214" mass="21661">MTNRLSGWGFAAIGAGAGAMVTVHVASDVNPLYGMISEYAFHPYGALLAGSLGLFAAGSALFAMDLARRGAAAGVVGLVTVWSCCMVMIAAFPTDRPGMSLSMSGGIHRYAAFAAFVAMPAAGLLVAAYGGRHARLLRGLSVAAGVFLVLVLLPYALRMFGVDTGGVPAGLTQRMVVVTEVGVLALIGLATVTGRLGAAPARARLARVPATASH</sequence>
<accession>A0ABW1NM34</accession>
<evidence type="ECO:0000256" key="1">
    <source>
        <dbReference type="SAM" id="Phobius"/>
    </source>
</evidence>
<evidence type="ECO:0000313" key="3">
    <source>
        <dbReference type="Proteomes" id="UP001596137"/>
    </source>
</evidence>
<comment type="caution">
    <text evidence="2">The sequence shown here is derived from an EMBL/GenBank/DDBJ whole genome shotgun (WGS) entry which is preliminary data.</text>
</comment>
<feature type="transmembrane region" description="Helical" evidence="1">
    <location>
        <begin position="110"/>
        <end position="129"/>
    </location>
</feature>
<feature type="transmembrane region" description="Helical" evidence="1">
    <location>
        <begin position="46"/>
        <end position="64"/>
    </location>
</feature>
<name>A0ABW1NM34_9ACTN</name>
<feature type="transmembrane region" description="Helical" evidence="1">
    <location>
        <begin position="136"/>
        <end position="157"/>
    </location>
</feature>
<dbReference type="Pfam" id="PF06197">
    <property type="entry name" value="DUF998"/>
    <property type="match status" value="1"/>
</dbReference>
<proteinExistence type="predicted"/>
<dbReference type="EMBL" id="JBHSRF010000034">
    <property type="protein sequence ID" value="MFC6083913.1"/>
    <property type="molecule type" value="Genomic_DNA"/>
</dbReference>
<gene>
    <name evidence="2" type="ORF">ACFP1K_22285</name>
</gene>
<keyword evidence="3" id="KW-1185">Reference proteome</keyword>
<dbReference type="RefSeq" id="WP_380756405.1">
    <property type="nucleotide sequence ID" value="NZ_JBHSRF010000034.1"/>
</dbReference>
<protein>
    <submittedName>
        <fullName evidence="2">DUF998 domain-containing protein</fullName>
    </submittedName>
</protein>
<keyword evidence="1" id="KW-1133">Transmembrane helix</keyword>